<evidence type="ECO:0000313" key="2">
    <source>
        <dbReference type="Proteomes" id="UP000000238"/>
    </source>
</evidence>
<gene>
    <name evidence="1" type="ordered locus">HCH_03549</name>
</gene>
<dbReference type="KEGG" id="hch:HCH_03549"/>
<dbReference type="STRING" id="349521.HCH_03549"/>
<accession>Q2SGD3</accession>
<evidence type="ECO:0000313" key="1">
    <source>
        <dbReference type="EMBL" id="ABC30291.1"/>
    </source>
</evidence>
<sequence length="235" mass="26559">MKLIGGFNGIDGCVGRPLRVMGIIFANEKSMFICDSDDFLNANRIVIKDTNFYETLSVHIEPRTGGEWEYVDFCEVSGTLLICDGNATLSDIKHMTLKTKWISYDLYFDGRERDLETDASEAICRLMVEKGGKTWISGYLVDVKDGVFLSDRIDANINDADVIRIVQPDIHEVVENNFNPTVDWPEIREKVTVLAELVEKDGSVEVTNIERFKVDYGALVITFEGKGEYTWGSVY</sequence>
<dbReference type="AlphaFoldDB" id="Q2SGD3"/>
<dbReference type="OrthoDB" id="9894118at2"/>
<keyword evidence="2" id="KW-1185">Reference proteome</keyword>
<name>Q2SGD3_HAHCH</name>
<dbReference type="Proteomes" id="UP000000238">
    <property type="component" value="Chromosome"/>
</dbReference>
<dbReference type="EMBL" id="CP000155">
    <property type="protein sequence ID" value="ABC30291.1"/>
    <property type="molecule type" value="Genomic_DNA"/>
</dbReference>
<protein>
    <submittedName>
        <fullName evidence="1">Uncharacterized protein</fullName>
    </submittedName>
</protein>
<proteinExistence type="predicted"/>
<dbReference type="RefSeq" id="WP_011397359.1">
    <property type="nucleotide sequence ID" value="NC_007645.1"/>
</dbReference>
<organism evidence="1 2">
    <name type="scientific">Hahella chejuensis (strain KCTC 2396)</name>
    <dbReference type="NCBI Taxonomy" id="349521"/>
    <lineage>
        <taxon>Bacteria</taxon>
        <taxon>Pseudomonadati</taxon>
        <taxon>Pseudomonadota</taxon>
        <taxon>Gammaproteobacteria</taxon>
        <taxon>Oceanospirillales</taxon>
        <taxon>Hahellaceae</taxon>
        <taxon>Hahella</taxon>
    </lineage>
</organism>
<reference evidence="1 2" key="1">
    <citation type="journal article" date="2005" name="Nucleic Acids Res.">
        <title>Genomic blueprint of Hahella chejuensis, a marine microbe producing an algicidal agent.</title>
        <authorList>
            <person name="Jeong H."/>
            <person name="Yim J.H."/>
            <person name="Lee C."/>
            <person name="Choi S.-H."/>
            <person name="Park Y.K."/>
            <person name="Yoon S.H."/>
            <person name="Hur C.-G."/>
            <person name="Kang H.-Y."/>
            <person name="Kim D."/>
            <person name="Lee H.H."/>
            <person name="Park K.H."/>
            <person name="Park S.-H."/>
            <person name="Park H.-S."/>
            <person name="Lee H.K."/>
            <person name="Oh T.K."/>
            <person name="Kim J.F."/>
        </authorList>
    </citation>
    <scope>NUCLEOTIDE SEQUENCE [LARGE SCALE GENOMIC DNA]</scope>
    <source>
        <strain evidence="1 2">KCTC 2396</strain>
    </source>
</reference>
<dbReference type="HOGENOM" id="CLU_1178881_0_0_6"/>